<dbReference type="SUPFAM" id="SSF160443">
    <property type="entry name" value="SMR domain-like"/>
    <property type="match status" value="1"/>
</dbReference>
<accession>A0A382IBW4</accession>
<name>A0A382IBW4_9ZZZZ</name>
<sequence length="228" mass="25130">MPERPFNNPFTKSLAHLRQRLIERERNQPVPAPEPPDPQLGDEERFKASVEGATPLGEGASRDVPPQHPDRSGAKAIRRRPADDAMSVRADFDVRYSDLFIRGRSKDLSARTARELEEGRFAVHSHVDLHGMVLEDAMARVDDFIADSQRRGERCVLVVTGKGNNSPGHRGVLRQSIPDWLARGPSARRVLAFASARPCDGGSGALYVLLRKSSSRKSRISVETGPGP</sequence>
<dbReference type="PROSITE" id="PS50828">
    <property type="entry name" value="SMR"/>
    <property type="match status" value="1"/>
</dbReference>
<dbReference type="EMBL" id="UINC01066389">
    <property type="protein sequence ID" value="SVB97048.1"/>
    <property type="molecule type" value="Genomic_DNA"/>
</dbReference>
<dbReference type="Pfam" id="PF01713">
    <property type="entry name" value="Smr"/>
    <property type="match status" value="1"/>
</dbReference>
<dbReference type="Gene3D" id="3.30.1370.110">
    <property type="match status" value="1"/>
</dbReference>
<proteinExistence type="predicted"/>
<dbReference type="SMART" id="SM00463">
    <property type="entry name" value="SMR"/>
    <property type="match status" value="1"/>
</dbReference>
<gene>
    <name evidence="3" type="ORF">METZ01_LOCUS249902</name>
</gene>
<dbReference type="PANTHER" id="PTHR35562:SF2">
    <property type="entry name" value="DNA ENDONUCLEASE SMRA-RELATED"/>
    <property type="match status" value="1"/>
</dbReference>
<reference evidence="3" key="1">
    <citation type="submission" date="2018-05" db="EMBL/GenBank/DDBJ databases">
        <authorList>
            <person name="Lanie J.A."/>
            <person name="Ng W.-L."/>
            <person name="Kazmierczak K.M."/>
            <person name="Andrzejewski T.M."/>
            <person name="Davidsen T.M."/>
            <person name="Wayne K.J."/>
            <person name="Tettelin H."/>
            <person name="Glass J.I."/>
            <person name="Rusch D."/>
            <person name="Podicherti R."/>
            <person name="Tsui H.-C.T."/>
            <person name="Winkler M.E."/>
        </authorList>
    </citation>
    <scope>NUCLEOTIDE SEQUENCE</scope>
</reference>
<organism evidence="3">
    <name type="scientific">marine metagenome</name>
    <dbReference type="NCBI Taxonomy" id="408172"/>
    <lineage>
        <taxon>unclassified sequences</taxon>
        <taxon>metagenomes</taxon>
        <taxon>ecological metagenomes</taxon>
    </lineage>
</organism>
<protein>
    <recommendedName>
        <fullName evidence="2">Smr domain-containing protein</fullName>
    </recommendedName>
</protein>
<dbReference type="AlphaFoldDB" id="A0A382IBW4"/>
<feature type="region of interest" description="Disordered" evidence="1">
    <location>
        <begin position="1"/>
        <end position="84"/>
    </location>
</feature>
<evidence type="ECO:0000313" key="3">
    <source>
        <dbReference type="EMBL" id="SVB97048.1"/>
    </source>
</evidence>
<evidence type="ECO:0000259" key="2">
    <source>
        <dbReference type="PROSITE" id="PS50828"/>
    </source>
</evidence>
<evidence type="ECO:0000256" key="1">
    <source>
        <dbReference type="SAM" id="MobiDB-lite"/>
    </source>
</evidence>
<feature type="domain" description="Smr" evidence="2">
    <location>
        <begin position="127"/>
        <end position="211"/>
    </location>
</feature>
<dbReference type="PANTHER" id="PTHR35562">
    <property type="entry name" value="DNA ENDONUCLEASE SMRA-RELATED"/>
    <property type="match status" value="1"/>
</dbReference>
<dbReference type="InterPro" id="IPR036063">
    <property type="entry name" value="Smr_dom_sf"/>
</dbReference>
<dbReference type="InterPro" id="IPR002625">
    <property type="entry name" value="Smr_dom"/>
</dbReference>